<evidence type="ECO:0000256" key="6">
    <source>
        <dbReference type="ARBA" id="ARBA00022917"/>
    </source>
</evidence>
<dbReference type="AlphaFoldDB" id="A0A2M7Q886"/>
<dbReference type="FunFam" id="3.30.70.380:FF:000003">
    <property type="entry name" value="Phenylalanine--tRNA ligase chloroplastic/mitochondrial"/>
    <property type="match status" value="1"/>
</dbReference>
<evidence type="ECO:0000256" key="5">
    <source>
        <dbReference type="ARBA" id="ARBA00022840"/>
    </source>
</evidence>
<keyword evidence="5" id="KW-0067">ATP-binding</keyword>
<dbReference type="PANTHER" id="PTHR11538">
    <property type="entry name" value="PHENYLALANYL-TRNA SYNTHETASE"/>
    <property type="match status" value="1"/>
</dbReference>
<protein>
    <recommendedName>
        <fullName evidence="2">phenylalanine--tRNA ligase</fullName>
        <ecNumber evidence="2">6.1.1.20</ecNumber>
    </recommendedName>
    <alternativeName>
        <fullName evidence="9">Phenylalanyl-tRNA synthetase</fullName>
    </alternativeName>
</protein>
<dbReference type="GO" id="GO:0000049">
    <property type="term" value="F:tRNA binding"/>
    <property type="evidence" value="ECO:0007669"/>
    <property type="project" value="InterPro"/>
</dbReference>
<dbReference type="EMBL" id="PFKZ01000101">
    <property type="protein sequence ID" value="PIY59275.1"/>
    <property type="molecule type" value="Genomic_DNA"/>
</dbReference>
<gene>
    <name evidence="15" type="ORF">COY96_02720</name>
</gene>
<feature type="domain" description="FDX-ACB" evidence="14">
    <location>
        <begin position="287"/>
        <end position="381"/>
    </location>
</feature>
<dbReference type="PROSITE" id="PS50862">
    <property type="entry name" value="AA_TRNA_LIGASE_II"/>
    <property type="match status" value="1"/>
</dbReference>
<dbReference type="SMART" id="SM00896">
    <property type="entry name" value="FDX-ACB"/>
    <property type="match status" value="1"/>
</dbReference>
<dbReference type="InterPro" id="IPR002319">
    <property type="entry name" value="Phenylalanyl-tRNA_Synthase"/>
</dbReference>
<evidence type="ECO:0000256" key="9">
    <source>
        <dbReference type="ARBA" id="ARBA00031194"/>
    </source>
</evidence>
<evidence type="ECO:0000256" key="11">
    <source>
        <dbReference type="ARBA" id="ARBA00057761"/>
    </source>
</evidence>
<evidence type="ECO:0000259" key="14">
    <source>
        <dbReference type="PROSITE" id="PS51447"/>
    </source>
</evidence>
<keyword evidence="3" id="KW-0436">Ligase</keyword>
<dbReference type="PANTHER" id="PTHR11538:SF41">
    <property type="entry name" value="PHENYLALANINE--TRNA LIGASE, MITOCHONDRIAL"/>
    <property type="match status" value="1"/>
</dbReference>
<evidence type="ECO:0000313" key="16">
    <source>
        <dbReference type="Proteomes" id="UP000230363"/>
    </source>
</evidence>
<keyword evidence="8" id="KW-0030">Aminoacyl-tRNA synthetase</keyword>
<name>A0A2M7Q886_9BACT</name>
<evidence type="ECO:0000256" key="1">
    <source>
        <dbReference type="ARBA" id="ARBA00008226"/>
    </source>
</evidence>
<dbReference type="Pfam" id="PF03147">
    <property type="entry name" value="FDX-ACB"/>
    <property type="match status" value="1"/>
</dbReference>
<dbReference type="SUPFAM" id="SSF54991">
    <property type="entry name" value="Anticodon-binding domain of PheRS"/>
    <property type="match status" value="1"/>
</dbReference>
<organism evidence="15 16">
    <name type="scientific">Candidatus Wolfebacteria bacterium CG_4_10_14_0_8_um_filter_37_11</name>
    <dbReference type="NCBI Taxonomy" id="1975062"/>
    <lineage>
        <taxon>Bacteria</taxon>
        <taxon>Candidatus Wolfeibacteriota</taxon>
    </lineage>
</organism>
<dbReference type="Proteomes" id="UP000230363">
    <property type="component" value="Unassembled WGS sequence"/>
</dbReference>
<evidence type="ECO:0000256" key="4">
    <source>
        <dbReference type="ARBA" id="ARBA00022741"/>
    </source>
</evidence>
<dbReference type="Gene3D" id="3.30.930.10">
    <property type="entry name" value="Bira Bifunctional Protein, Domain 2"/>
    <property type="match status" value="1"/>
</dbReference>
<dbReference type="SUPFAM" id="SSF55681">
    <property type="entry name" value="Class II aaRS and biotin synthetases"/>
    <property type="match status" value="1"/>
</dbReference>
<keyword evidence="6" id="KW-0648">Protein biosynthesis</keyword>
<comment type="catalytic activity">
    <reaction evidence="10">
        <text>tRNA(Phe) + L-phenylalanine + ATP = L-phenylalanyl-tRNA(Phe) + AMP + diphosphate + H(+)</text>
        <dbReference type="Rhea" id="RHEA:19413"/>
        <dbReference type="Rhea" id="RHEA-COMP:9668"/>
        <dbReference type="Rhea" id="RHEA-COMP:9699"/>
        <dbReference type="ChEBI" id="CHEBI:15378"/>
        <dbReference type="ChEBI" id="CHEBI:30616"/>
        <dbReference type="ChEBI" id="CHEBI:33019"/>
        <dbReference type="ChEBI" id="CHEBI:58095"/>
        <dbReference type="ChEBI" id="CHEBI:78442"/>
        <dbReference type="ChEBI" id="CHEBI:78531"/>
        <dbReference type="ChEBI" id="CHEBI:456215"/>
        <dbReference type="EC" id="6.1.1.20"/>
    </reaction>
</comment>
<evidence type="ECO:0000256" key="3">
    <source>
        <dbReference type="ARBA" id="ARBA00022598"/>
    </source>
</evidence>
<comment type="function">
    <text evidence="11">Is responsible for the charging of tRNA(Phe) with phenylalanine in mitochondrial translation.</text>
</comment>
<feature type="region of interest" description="Disordered" evidence="12">
    <location>
        <begin position="1"/>
        <end position="24"/>
    </location>
</feature>
<comment type="similarity">
    <text evidence="1">Belongs to the class-II aminoacyl-tRNA synthetase family.</text>
</comment>
<accession>A0A2M7Q886</accession>
<feature type="domain" description="Aminoacyl-transfer RNA synthetases class-II family profile" evidence="13">
    <location>
        <begin position="51"/>
        <end position="285"/>
    </location>
</feature>
<proteinExistence type="inferred from homology"/>
<dbReference type="Pfam" id="PF01409">
    <property type="entry name" value="tRNA-synt_2d"/>
    <property type="match status" value="1"/>
</dbReference>
<keyword evidence="4" id="KW-0547">Nucleotide-binding</keyword>
<dbReference type="InterPro" id="IPR005121">
    <property type="entry name" value="Fdx_antiC-bd"/>
</dbReference>
<evidence type="ECO:0000256" key="10">
    <source>
        <dbReference type="ARBA" id="ARBA00049255"/>
    </source>
</evidence>
<evidence type="ECO:0000256" key="2">
    <source>
        <dbReference type="ARBA" id="ARBA00012814"/>
    </source>
</evidence>
<dbReference type="EC" id="6.1.1.20" evidence="2"/>
<dbReference type="InterPro" id="IPR036690">
    <property type="entry name" value="Fdx_antiC-bd_sf"/>
</dbReference>
<dbReference type="InterPro" id="IPR006195">
    <property type="entry name" value="aa-tRNA-synth_II"/>
</dbReference>
<dbReference type="GO" id="GO:0004826">
    <property type="term" value="F:phenylalanine-tRNA ligase activity"/>
    <property type="evidence" value="ECO:0007669"/>
    <property type="project" value="UniProtKB-EC"/>
</dbReference>
<comment type="caution">
    <text evidence="15">The sequence shown here is derived from an EMBL/GenBank/DDBJ whole genome shotgun (WGS) entry which is preliminary data.</text>
</comment>
<dbReference type="GO" id="GO:0005737">
    <property type="term" value="C:cytoplasm"/>
    <property type="evidence" value="ECO:0007669"/>
    <property type="project" value="TreeGrafter"/>
</dbReference>
<evidence type="ECO:0000259" key="13">
    <source>
        <dbReference type="PROSITE" id="PS50862"/>
    </source>
</evidence>
<reference evidence="16" key="1">
    <citation type="submission" date="2017-09" db="EMBL/GenBank/DDBJ databases">
        <title>Depth-based differentiation of microbial function through sediment-hosted aquifers and enrichment of novel symbionts in the deep terrestrial subsurface.</title>
        <authorList>
            <person name="Probst A.J."/>
            <person name="Ladd B."/>
            <person name="Jarett J.K."/>
            <person name="Geller-Mcgrath D.E."/>
            <person name="Sieber C.M.K."/>
            <person name="Emerson J.B."/>
            <person name="Anantharaman K."/>
            <person name="Thomas B.C."/>
            <person name="Malmstrom R."/>
            <person name="Stieglmeier M."/>
            <person name="Klingl A."/>
            <person name="Woyke T."/>
            <person name="Ryan C.M."/>
            <person name="Banfield J.F."/>
        </authorList>
    </citation>
    <scope>NUCLEOTIDE SEQUENCE [LARGE SCALE GENOMIC DNA]</scope>
</reference>
<evidence type="ECO:0000256" key="12">
    <source>
        <dbReference type="SAM" id="MobiDB-lite"/>
    </source>
</evidence>
<dbReference type="GO" id="GO:0005524">
    <property type="term" value="F:ATP binding"/>
    <property type="evidence" value="ECO:0007669"/>
    <property type="project" value="UniProtKB-KW"/>
</dbReference>
<dbReference type="GO" id="GO:0006432">
    <property type="term" value="P:phenylalanyl-tRNA aminoacylation"/>
    <property type="evidence" value="ECO:0007669"/>
    <property type="project" value="TreeGrafter"/>
</dbReference>
<evidence type="ECO:0000256" key="7">
    <source>
        <dbReference type="ARBA" id="ARBA00022946"/>
    </source>
</evidence>
<dbReference type="PROSITE" id="PS51447">
    <property type="entry name" value="FDX_ACB"/>
    <property type="match status" value="1"/>
</dbReference>
<dbReference type="InterPro" id="IPR045864">
    <property type="entry name" value="aa-tRNA-synth_II/BPL/LPL"/>
</dbReference>
<keyword evidence="7" id="KW-0809">Transit peptide</keyword>
<evidence type="ECO:0000313" key="15">
    <source>
        <dbReference type="EMBL" id="PIY59275.1"/>
    </source>
</evidence>
<evidence type="ECO:0000256" key="8">
    <source>
        <dbReference type="ARBA" id="ARBA00023146"/>
    </source>
</evidence>
<sequence length="381" mass="44842">MGKQYIEIKSREESEFQKDLEKRDDSDAQRMVRFLNYPDLTRDESSPLFELVRRIKNIGHFFDFDEIKTPEIVPSDICFDLFNFPIDHPARSKSDTYYVDDKHILRTHTTIMWYYYLNSEIIKEKIKNKLSMGALSYGKVYRKDEIDRNHMNVFHQIDGWYLSPKSKEIITIDDLKSVLTEIAQAIFGKEIKFRFNIDKFPYTDPSCEMEIEVDGRWVEVLGSGIVHPDVLRNLGVDPNKYNGWAFGFGLERLAIISMSLPDIRLLWSNNPKIKKQFRLGNKYVPVSKYPSITRDISFVVDNNFIPNDYFDLIRDMGGDLVEEVKLIDKYEDVKKFGEGKISYTYRIVYQSNDKTLTSSEVDEIQKKIYHQTANQFNAEIR</sequence>
<dbReference type="Gene3D" id="3.30.70.380">
    <property type="entry name" value="Ferrodoxin-fold anticodon-binding domain"/>
    <property type="match status" value="1"/>
</dbReference>